<gene>
    <name evidence="1" type="ORF">A2U01_0000797</name>
</gene>
<dbReference type="AlphaFoldDB" id="A0A392LYN9"/>
<keyword evidence="2" id="KW-1185">Reference proteome</keyword>
<protein>
    <submittedName>
        <fullName evidence="1">Uncharacterized protein</fullName>
    </submittedName>
</protein>
<name>A0A392LYN9_9FABA</name>
<dbReference type="EMBL" id="LXQA010000614">
    <property type="protein sequence ID" value="MCH80035.1"/>
    <property type="molecule type" value="Genomic_DNA"/>
</dbReference>
<reference evidence="1 2" key="1">
    <citation type="journal article" date="2018" name="Front. Plant Sci.">
        <title>Red Clover (Trifolium pratense) and Zigzag Clover (T. medium) - A Picture of Genomic Similarities and Differences.</title>
        <authorList>
            <person name="Dluhosova J."/>
            <person name="Istvanek J."/>
            <person name="Nedelnik J."/>
            <person name="Repkova J."/>
        </authorList>
    </citation>
    <scope>NUCLEOTIDE SEQUENCE [LARGE SCALE GENOMIC DNA]</scope>
    <source>
        <strain evidence="2">cv. 10/8</strain>
        <tissue evidence="1">Leaf</tissue>
    </source>
</reference>
<dbReference type="Proteomes" id="UP000265520">
    <property type="component" value="Unassembled WGS sequence"/>
</dbReference>
<proteinExistence type="predicted"/>
<evidence type="ECO:0000313" key="1">
    <source>
        <dbReference type="EMBL" id="MCH80035.1"/>
    </source>
</evidence>
<evidence type="ECO:0000313" key="2">
    <source>
        <dbReference type="Proteomes" id="UP000265520"/>
    </source>
</evidence>
<accession>A0A392LYN9</accession>
<sequence>MLKNRNVVRRVLWLKDVWGEMVLYEGKEVILEVGFHTFTFRHHSFSAALTLTTLAGNLSLTLTIIASPPRRPSLSLSLSLTLTISRRPSFSAVGHLSLK</sequence>
<organism evidence="1 2">
    <name type="scientific">Trifolium medium</name>
    <dbReference type="NCBI Taxonomy" id="97028"/>
    <lineage>
        <taxon>Eukaryota</taxon>
        <taxon>Viridiplantae</taxon>
        <taxon>Streptophyta</taxon>
        <taxon>Embryophyta</taxon>
        <taxon>Tracheophyta</taxon>
        <taxon>Spermatophyta</taxon>
        <taxon>Magnoliopsida</taxon>
        <taxon>eudicotyledons</taxon>
        <taxon>Gunneridae</taxon>
        <taxon>Pentapetalae</taxon>
        <taxon>rosids</taxon>
        <taxon>fabids</taxon>
        <taxon>Fabales</taxon>
        <taxon>Fabaceae</taxon>
        <taxon>Papilionoideae</taxon>
        <taxon>50 kb inversion clade</taxon>
        <taxon>NPAAA clade</taxon>
        <taxon>Hologalegina</taxon>
        <taxon>IRL clade</taxon>
        <taxon>Trifolieae</taxon>
        <taxon>Trifolium</taxon>
    </lineage>
</organism>
<comment type="caution">
    <text evidence="1">The sequence shown here is derived from an EMBL/GenBank/DDBJ whole genome shotgun (WGS) entry which is preliminary data.</text>
</comment>